<dbReference type="InterPro" id="IPR046336">
    <property type="entry name" value="Lon_prtase_N_sf"/>
</dbReference>
<sequence length="211" mass="23767">MTVLPMFPLGSVLYPTMPLGLRVFEPRYLQMMLEMLDRQETEFGVVLIERGFEVGGGDHRFDHGTVARIQTLQPGPDSLEMLAVGQDRIVVEEWLEEVPYPKARVRRLEPLGWDDAWRPVLETTERTVRRCLAEASEFTDLGYPADIELDDDPRSRCWQLAGIIPAGPLDAYRLLRADNLRALCEEVAEQATAGVELLRIAAAEPPEPPEG</sequence>
<dbReference type="Pfam" id="PF02190">
    <property type="entry name" value="LON_substr_bdg"/>
    <property type="match status" value="1"/>
</dbReference>
<dbReference type="AlphaFoldDB" id="A0A7W3IV52"/>
<comment type="caution">
    <text evidence="2">The sequence shown here is derived from an EMBL/GenBank/DDBJ whole genome shotgun (WGS) entry which is preliminary data.</text>
</comment>
<evidence type="ECO:0000313" key="2">
    <source>
        <dbReference type="EMBL" id="MBA8795846.1"/>
    </source>
</evidence>
<dbReference type="PANTHER" id="PTHR46732">
    <property type="entry name" value="ATP-DEPENDENT PROTEASE LA (LON) DOMAIN PROTEIN"/>
    <property type="match status" value="1"/>
</dbReference>
<dbReference type="SUPFAM" id="SSF88697">
    <property type="entry name" value="PUA domain-like"/>
    <property type="match status" value="1"/>
</dbReference>
<dbReference type="SMART" id="SM00464">
    <property type="entry name" value="LON"/>
    <property type="match status" value="1"/>
</dbReference>
<organism evidence="2 3">
    <name type="scientific">Microlunatus kandeliicorticis</name>
    <dbReference type="NCBI Taxonomy" id="1759536"/>
    <lineage>
        <taxon>Bacteria</taxon>
        <taxon>Bacillati</taxon>
        <taxon>Actinomycetota</taxon>
        <taxon>Actinomycetes</taxon>
        <taxon>Propionibacteriales</taxon>
        <taxon>Propionibacteriaceae</taxon>
        <taxon>Microlunatus</taxon>
    </lineage>
</organism>
<reference evidence="2 3" key="1">
    <citation type="submission" date="2020-07" db="EMBL/GenBank/DDBJ databases">
        <title>Sequencing the genomes of 1000 actinobacteria strains.</title>
        <authorList>
            <person name="Klenk H.-P."/>
        </authorList>
    </citation>
    <scope>NUCLEOTIDE SEQUENCE [LARGE SCALE GENOMIC DNA]</scope>
    <source>
        <strain evidence="2 3">DSM 100723</strain>
    </source>
</reference>
<dbReference type="Gene3D" id="2.30.130.40">
    <property type="entry name" value="LON domain-like"/>
    <property type="match status" value="1"/>
</dbReference>
<gene>
    <name evidence="2" type="ORF">FHX74_003487</name>
</gene>
<dbReference type="Proteomes" id="UP000523079">
    <property type="component" value="Unassembled WGS sequence"/>
</dbReference>
<dbReference type="PANTHER" id="PTHR46732:SF8">
    <property type="entry name" value="ATP-DEPENDENT PROTEASE LA (LON) DOMAIN PROTEIN"/>
    <property type="match status" value="1"/>
</dbReference>
<dbReference type="PROSITE" id="PS51787">
    <property type="entry name" value="LON_N"/>
    <property type="match status" value="1"/>
</dbReference>
<feature type="domain" description="Lon N-terminal" evidence="1">
    <location>
        <begin position="1"/>
        <end position="195"/>
    </location>
</feature>
<dbReference type="RefSeq" id="WP_182561461.1">
    <property type="nucleotide sequence ID" value="NZ_JACGWT010000006.1"/>
</dbReference>
<evidence type="ECO:0000259" key="1">
    <source>
        <dbReference type="PROSITE" id="PS51787"/>
    </source>
</evidence>
<dbReference type="InterPro" id="IPR003111">
    <property type="entry name" value="Lon_prtase_N"/>
</dbReference>
<dbReference type="InterPro" id="IPR015947">
    <property type="entry name" value="PUA-like_sf"/>
</dbReference>
<name>A0A7W3IV52_9ACTN</name>
<proteinExistence type="predicted"/>
<accession>A0A7W3IV52</accession>
<dbReference type="EMBL" id="JACGWT010000006">
    <property type="protein sequence ID" value="MBA8795846.1"/>
    <property type="molecule type" value="Genomic_DNA"/>
</dbReference>
<keyword evidence="3" id="KW-1185">Reference proteome</keyword>
<evidence type="ECO:0000313" key="3">
    <source>
        <dbReference type="Proteomes" id="UP000523079"/>
    </source>
</evidence>
<protein>
    <recommendedName>
        <fullName evidence="1">Lon N-terminal domain-containing protein</fullName>
    </recommendedName>
</protein>